<dbReference type="STRING" id="1837282.A6F49_06360"/>
<sequence>MHTHPKRTLTVATMLSVFGLALSACSSGTGDDDAAAKATGTVVATTTQVGSVAGQVTECAGGETQVLMGPGDDPHQFEASSAQIADMISADLVVTNGLGLESSMQRSIDNAVTDGAEVFELAPQLEPLSLEEHHHDHEAEHGAEDSADDHDHGAHDPHIWMDVSRMADGAELIGAKLAEVTGDDTYTSCGTEVAEELRDVDAQMEATLADVESARLVTDHAAYGYFADRYGVQIEGVVIPGGSTDGEPSSQDLAQLTQLLNDQGADALVTSKSNTNRMIQALSEETGGTIPVVELYESAVGEPGSEAETYQQAMLYNAKALAEALN</sequence>
<feature type="region of interest" description="Disordered" evidence="6">
    <location>
        <begin position="133"/>
        <end position="156"/>
    </location>
</feature>
<name>A0A1B7M1S5_9MICC</name>
<dbReference type="PRINTS" id="PR00690">
    <property type="entry name" value="ADHESNFAMILY"/>
</dbReference>
<dbReference type="GO" id="GO:0030001">
    <property type="term" value="P:metal ion transport"/>
    <property type="evidence" value="ECO:0007669"/>
    <property type="project" value="InterPro"/>
</dbReference>
<dbReference type="InterPro" id="IPR006127">
    <property type="entry name" value="ZnuA-like"/>
</dbReference>
<dbReference type="InterPro" id="IPR006128">
    <property type="entry name" value="Lipoprotein_PsaA-like"/>
</dbReference>
<dbReference type="GO" id="GO:0030313">
    <property type="term" value="C:cell envelope"/>
    <property type="evidence" value="ECO:0007669"/>
    <property type="project" value="UniProtKB-SubCell"/>
</dbReference>
<gene>
    <name evidence="8" type="ORF">A6F49_06360</name>
</gene>
<evidence type="ECO:0000313" key="9">
    <source>
        <dbReference type="Proteomes" id="UP000078292"/>
    </source>
</evidence>
<keyword evidence="2 5" id="KW-0813">Transport</keyword>
<evidence type="ECO:0000256" key="1">
    <source>
        <dbReference type="ARBA" id="ARBA00004196"/>
    </source>
</evidence>
<evidence type="ECO:0000313" key="8">
    <source>
        <dbReference type="EMBL" id="OAV62557.1"/>
    </source>
</evidence>
<comment type="caution">
    <text evidence="8">The sequence shown here is derived from an EMBL/GenBank/DDBJ whole genome shotgun (WGS) entry which is preliminary data.</text>
</comment>
<dbReference type="Gene3D" id="3.40.50.1980">
    <property type="entry name" value="Nitrogenase molybdenum iron protein domain"/>
    <property type="match status" value="2"/>
</dbReference>
<comment type="similarity">
    <text evidence="5">Belongs to the bacterial solute-binding protein 9 family.</text>
</comment>
<dbReference type="InterPro" id="IPR050492">
    <property type="entry name" value="Bact_metal-bind_prot9"/>
</dbReference>
<dbReference type="EMBL" id="LXEY01000011">
    <property type="protein sequence ID" value="OAV62557.1"/>
    <property type="molecule type" value="Genomic_DNA"/>
</dbReference>
<comment type="subcellular location">
    <subcellularLocation>
        <location evidence="1">Cell envelope</location>
    </subcellularLocation>
</comment>
<keyword evidence="9" id="KW-1185">Reference proteome</keyword>
<protein>
    <recommendedName>
        <fullName evidence="10">ABC transporter substrate-binding protein</fullName>
    </recommendedName>
</protein>
<evidence type="ECO:0000256" key="5">
    <source>
        <dbReference type="RuleBase" id="RU003512"/>
    </source>
</evidence>
<dbReference type="GO" id="GO:0007155">
    <property type="term" value="P:cell adhesion"/>
    <property type="evidence" value="ECO:0007669"/>
    <property type="project" value="InterPro"/>
</dbReference>
<evidence type="ECO:0000256" key="7">
    <source>
        <dbReference type="SAM" id="SignalP"/>
    </source>
</evidence>
<dbReference type="PANTHER" id="PTHR42953:SF1">
    <property type="entry name" value="METAL-BINDING PROTEIN HI_0362-RELATED"/>
    <property type="match status" value="1"/>
</dbReference>
<reference evidence="8 9" key="1">
    <citation type="submission" date="2016-04" db="EMBL/GenBank/DDBJ databases">
        <title>First whole genome shotgun sequence of the bacterium Enteractinococcus sp. strain UASWS1574.</title>
        <authorList>
            <person name="Crovadore J."/>
            <person name="Chablais R."/>
            <person name="Lefort F."/>
        </authorList>
    </citation>
    <scope>NUCLEOTIDE SEQUENCE [LARGE SCALE GENOMIC DNA]</scope>
    <source>
        <strain evidence="8 9">UASWS1574</strain>
    </source>
</reference>
<dbReference type="PROSITE" id="PS51257">
    <property type="entry name" value="PROKAR_LIPOPROTEIN"/>
    <property type="match status" value="1"/>
</dbReference>
<evidence type="ECO:0000256" key="2">
    <source>
        <dbReference type="ARBA" id="ARBA00022448"/>
    </source>
</evidence>
<dbReference type="RefSeq" id="WP_043057025.1">
    <property type="nucleotide sequence ID" value="NZ_LXEY01000011.1"/>
</dbReference>
<evidence type="ECO:0000256" key="3">
    <source>
        <dbReference type="ARBA" id="ARBA00022723"/>
    </source>
</evidence>
<evidence type="ECO:0008006" key="10">
    <source>
        <dbReference type="Google" id="ProtNLM"/>
    </source>
</evidence>
<dbReference type="PANTHER" id="PTHR42953">
    <property type="entry name" value="HIGH-AFFINITY ZINC UPTAKE SYSTEM PROTEIN ZNUA-RELATED"/>
    <property type="match status" value="1"/>
</dbReference>
<dbReference type="Pfam" id="PF01297">
    <property type="entry name" value="ZnuA"/>
    <property type="match status" value="1"/>
</dbReference>
<organism evidence="8 9">
    <name type="scientific">Enteractinococcus helveticum</name>
    <dbReference type="NCBI Taxonomy" id="1837282"/>
    <lineage>
        <taxon>Bacteria</taxon>
        <taxon>Bacillati</taxon>
        <taxon>Actinomycetota</taxon>
        <taxon>Actinomycetes</taxon>
        <taxon>Micrococcales</taxon>
        <taxon>Micrococcaceae</taxon>
    </lineage>
</organism>
<dbReference type="SUPFAM" id="SSF53807">
    <property type="entry name" value="Helical backbone' metal receptor"/>
    <property type="match status" value="1"/>
</dbReference>
<dbReference type="InterPro" id="IPR006129">
    <property type="entry name" value="AdhesinB"/>
</dbReference>
<accession>A0A1B7M1S5</accession>
<dbReference type="Proteomes" id="UP000078292">
    <property type="component" value="Unassembled WGS sequence"/>
</dbReference>
<keyword evidence="3" id="KW-0479">Metal-binding</keyword>
<evidence type="ECO:0000256" key="4">
    <source>
        <dbReference type="ARBA" id="ARBA00022729"/>
    </source>
</evidence>
<feature type="signal peptide" evidence="7">
    <location>
        <begin position="1"/>
        <end position="23"/>
    </location>
</feature>
<evidence type="ECO:0000256" key="6">
    <source>
        <dbReference type="SAM" id="MobiDB-lite"/>
    </source>
</evidence>
<feature type="chain" id="PRO_5038740802" description="ABC transporter substrate-binding protein" evidence="7">
    <location>
        <begin position="24"/>
        <end position="326"/>
    </location>
</feature>
<dbReference type="PRINTS" id="PR00691">
    <property type="entry name" value="ADHESINB"/>
</dbReference>
<dbReference type="AlphaFoldDB" id="A0A1B7M1S5"/>
<keyword evidence="4 7" id="KW-0732">Signal</keyword>
<dbReference type="GO" id="GO:0046872">
    <property type="term" value="F:metal ion binding"/>
    <property type="evidence" value="ECO:0007669"/>
    <property type="project" value="UniProtKB-KW"/>
</dbReference>
<proteinExistence type="inferred from homology"/>